<evidence type="ECO:0000313" key="3">
    <source>
        <dbReference type="EMBL" id="MFD0788611.1"/>
    </source>
</evidence>
<organism evidence="3 4">
    <name type="scientific">Micromonospora azadirachtae</name>
    <dbReference type="NCBI Taxonomy" id="1970735"/>
    <lineage>
        <taxon>Bacteria</taxon>
        <taxon>Bacillati</taxon>
        <taxon>Actinomycetota</taxon>
        <taxon>Actinomycetes</taxon>
        <taxon>Micromonosporales</taxon>
        <taxon>Micromonosporaceae</taxon>
        <taxon>Micromonospora</taxon>
    </lineage>
</organism>
<feature type="non-terminal residue" evidence="3">
    <location>
        <position position="50"/>
    </location>
</feature>
<comment type="caution">
    <text evidence="3">The sequence shown here is derived from an EMBL/GenBank/DDBJ whole genome shotgun (WGS) entry which is preliminary data.</text>
</comment>
<dbReference type="EMBL" id="JBHTHM010002935">
    <property type="protein sequence ID" value="MFD0788611.1"/>
    <property type="molecule type" value="Genomic_DNA"/>
</dbReference>
<dbReference type="InterPro" id="IPR016162">
    <property type="entry name" value="Ald_DH_N"/>
</dbReference>
<dbReference type="SUPFAM" id="SSF53720">
    <property type="entry name" value="ALDH-like"/>
    <property type="match status" value="1"/>
</dbReference>
<feature type="domain" description="Aldehyde dehydrogenase" evidence="2">
    <location>
        <begin position="14"/>
        <end position="50"/>
    </location>
</feature>
<evidence type="ECO:0000259" key="2">
    <source>
        <dbReference type="Pfam" id="PF00171"/>
    </source>
</evidence>
<dbReference type="InterPro" id="IPR016161">
    <property type="entry name" value="Ald_DH/histidinol_DH"/>
</dbReference>
<dbReference type="Proteomes" id="UP001597053">
    <property type="component" value="Unassembled WGS sequence"/>
</dbReference>
<protein>
    <submittedName>
        <fullName evidence="3">Aldehyde dehydrogenase family protein</fullName>
    </submittedName>
</protein>
<keyword evidence="1" id="KW-0560">Oxidoreductase</keyword>
<gene>
    <name evidence="3" type="ORF">ACFQZ8_32245</name>
</gene>
<dbReference type="InterPro" id="IPR015590">
    <property type="entry name" value="Aldehyde_DH_dom"/>
</dbReference>
<evidence type="ECO:0000313" key="4">
    <source>
        <dbReference type="Proteomes" id="UP001597053"/>
    </source>
</evidence>
<dbReference type="Gene3D" id="3.40.605.10">
    <property type="entry name" value="Aldehyde Dehydrogenase, Chain A, domain 1"/>
    <property type="match status" value="1"/>
</dbReference>
<evidence type="ECO:0000256" key="1">
    <source>
        <dbReference type="ARBA" id="ARBA00023002"/>
    </source>
</evidence>
<reference evidence="4" key="1">
    <citation type="journal article" date="2019" name="Int. J. Syst. Evol. Microbiol.">
        <title>The Global Catalogue of Microorganisms (GCM) 10K type strain sequencing project: providing services to taxonomists for standard genome sequencing and annotation.</title>
        <authorList>
            <consortium name="The Broad Institute Genomics Platform"/>
            <consortium name="The Broad Institute Genome Sequencing Center for Infectious Disease"/>
            <person name="Wu L."/>
            <person name="Ma J."/>
        </authorList>
    </citation>
    <scope>NUCLEOTIDE SEQUENCE [LARGE SCALE GENOMIC DNA]</scope>
    <source>
        <strain evidence="4">JCM 32148</strain>
    </source>
</reference>
<sequence length="50" mass="5394">MELARTDFYLDGRWVTSSHGETLPVHNPATEEVIATVPAGRAADVDRAVA</sequence>
<accession>A0ABW3ADC0</accession>
<proteinExistence type="predicted"/>
<name>A0ABW3ADC0_9ACTN</name>
<keyword evidence="4" id="KW-1185">Reference proteome</keyword>
<dbReference type="Pfam" id="PF00171">
    <property type="entry name" value="Aldedh"/>
    <property type="match status" value="1"/>
</dbReference>